<evidence type="ECO:0000256" key="1">
    <source>
        <dbReference type="ARBA" id="ARBA00004571"/>
    </source>
</evidence>
<feature type="domain" description="TonB-dependent receptor plug" evidence="19">
    <location>
        <begin position="111"/>
        <end position="209"/>
    </location>
</feature>
<comment type="similarity">
    <text evidence="2 14 15">Belongs to the TonB-dependent receptor family.</text>
</comment>
<dbReference type="NCBIfam" id="TIGR01783">
    <property type="entry name" value="TonB-siderophor"/>
    <property type="match status" value="1"/>
</dbReference>
<dbReference type="Pfam" id="PF07715">
    <property type="entry name" value="Plug"/>
    <property type="match status" value="1"/>
</dbReference>
<gene>
    <name evidence="20" type="ORF">SAMN05216550_12228</name>
</gene>
<dbReference type="PANTHER" id="PTHR32552:SF68">
    <property type="entry name" value="FERRICHROME OUTER MEMBRANE TRANSPORTER_PHAGE RECEPTOR"/>
    <property type="match status" value="1"/>
</dbReference>
<dbReference type="RefSeq" id="WP_244144262.1">
    <property type="nucleotide sequence ID" value="NZ_CADFGN010000001.1"/>
</dbReference>
<feature type="region of interest" description="Disordered" evidence="16">
    <location>
        <begin position="46"/>
        <end position="95"/>
    </location>
</feature>
<reference evidence="20 21" key="1">
    <citation type="submission" date="2016-10" db="EMBL/GenBank/DDBJ databases">
        <authorList>
            <person name="Varghese N."/>
            <person name="Submissions S."/>
        </authorList>
    </citation>
    <scope>NUCLEOTIDE SEQUENCE [LARGE SCALE GENOMIC DNA]</scope>
    <source>
        <strain evidence="20 21">LMG 22274</strain>
    </source>
</reference>
<dbReference type="Gene3D" id="2.40.170.20">
    <property type="entry name" value="TonB-dependent receptor, beta-barrel domain"/>
    <property type="match status" value="1"/>
</dbReference>
<keyword evidence="11 14" id="KW-0472">Membrane</keyword>
<evidence type="ECO:0000256" key="10">
    <source>
        <dbReference type="ARBA" id="ARBA00023077"/>
    </source>
</evidence>
<keyword evidence="8" id="KW-0408">Iron</keyword>
<evidence type="ECO:0000313" key="21">
    <source>
        <dbReference type="Proteomes" id="UP000183529"/>
    </source>
</evidence>
<dbReference type="PROSITE" id="PS52016">
    <property type="entry name" value="TONB_DEPENDENT_REC_3"/>
    <property type="match status" value="1"/>
</dbReference>
<keyword evidence="3 14" id="KW-0813">Transport</keyword>
<dbReference type="Proteomes" id="UP000183529">
    <property type="component" value="Unassembled WGS sequence"/>
</dbReference>
<keyword evidence="7 17" id="KW-0732">Signal</keyword>
<dbReference type="CDD" id="cd01347">
    <property type="entry name" value="ligand_gated_channel"/>
    <property type="match status" value="1"/>
</dbReference>
<dbReference type="GO" id="GO:0038023">
    <property type="term" value="F:signaling receptor activity"/>
    <property type="evidence" value="ECO:0007669"/>
    <property type="project" value="InterPro"/>
</dbReference>
<dbReference type="FunFam" id="2.40.170.20:FF:000005">
    <property type="entry name" value="TonB-dependent siderophore receptor"/>
    <property type="match status" value="1"/>
</dbReference>
<keyword evidence="9" id="KW-0406">Ion transport</keyword>
<evidence type="ECO:0000256" key="11">
    <source>
        <dbReference type="ARBA" id="ARBA00023136"/>
    </source>
</evidence>
<dbReference type="FunFam" id="2.170.130.10:FF:000001">
    <property type="entry name" value="Catecholate siderophore TonB-dependent receptor"/>
    <property type="match status" value="1"/>
</dbReference>
<evidence type="ECO:0000256" key="7">
    <source>
        <dbReference type="ARBA" id="ARBA00022729"/>
    </source>
</evidence>
<dbReference type="Pfam" id="PF00593">
    <property type="entry name" value="TonB_dep_Rec_b-barrel"/>
    <property type="match status" value="1"/>
</dbReference>
<name>A0AAQ1JXI7_9BURK</name>
<dbReference type="Gene3D" id="2.170.130.10">
    <property type="entry name" value="TonB-dependent receptor, plug domain"/>
    <property type="match status" value="1"/>
</dbReference>
<evidence type="ECO:0000256" key="16">
    <source>
        <dbReference type="SAM" id="MobiDB-lite"/>
    </source>
</evidence>
<proteinExistence type="inferred from homology"/>
<keyword evidence="10 15" id="KW-0798">TonB box</keyword>
<evidence type="ECO:0000256" key="9">
    <source>
        <dbReference type="ARBA" id="ARBA00023065"/>
    </source>
</evidence>
<comment type="subcellular location">
    <subcellularLocation>
        <location evidence="1 14">Cell outer membrane</location>
        <topology evidence="1 14">Multi-pass membrane protein</topology>
    </subcellularLocation>
</comment>
<protein>
    <submittedName>
        <fullName evidence="20">Iron complex outermembrane recepter protein</fullName>
    </submittedName>
</protein>
<feature type="chain" id="PRO_5042832706" evidence="17">
    <location>
        <begin position="40"/>
        <end position="749"/>
    </location>
</feature>
<dbReference type="EMBL" id="FNZM01000022">
    <property type="protein sequence ID" value="SEK12469.1"/>
    <property type="molecule type" value="Genomic_DNA"/>
</dbReference>
<comment type="caution">
    <text evidence="20">The sequence shown here is derived from an EMBL/GenBank/DDBJ whole genome shotgun (WGS) entry which is preliminary data.</text>
</comment>
<evidence type="ECO:0000256" key="13">
    <source>
        <dbReference type="ARBA" id="ARBA00023237"/>
    </source>
</evidence>
<evidence type="ECO:0000256" key="17">
    <source>
        <dbReference type="SAM" id="SignalP"/>
    </source>
</evidence>
<keyword evidence="12" id="KW-0675">Receptor</keyword>
<evidence type="ECO:0000256" key="2">
    <source>
        <dbReference type="ARBA" id="ARBA00009810"/>
    </source>
</evidence>
<dbReference type="GO" id="GO:0015891">
    <property type="term" value="P:siderophore transport"/>
    <property type="evidence" value="ECO:0007669"/>
    <property type="project" value="InterPro"/>
</dbReference>
<dbReference type="SUPFAM" id="SSF56935">
    <property type="entry name" value="Porins"/>
    <property type="match status" value="1"/>
</dbReference>
<evidence type="ECO:0000256" key="5">
    <source>
        <dbReference type="ARBA" id="ARBA00022496"/>
    </source>
</evidence>
<evidence type="ECO:0000256" key="4">
    <source>
        <dbReference type="ARBA" id="ARBA00022452"/>
    </source>
</evidence>
<evidence type="ECO:0000256" key="6">
    <source>
        <dbReference type="ARBA" id="ARBA00022692"/>
    </source>
</evidence>
<dbReference type="InterPro" id="IPR000531">
    <property type="entry name" value="Beta-barrel_TonB"/>
</dbReference>
<dbReference type="InterPro" id="IPR039426">
    <property type="entry name" value="TonB-dep_rcpt-like"/>
</dbReference>
<dbReference type="PANTHER" id="PTHR32552">
    <property type="entry name" value="FERRICHROME IRON RECEPTOR-RELATED"/>
    <property type="match status" value="1"/>
</dbReference>
<feature type="compositionally biased region" description="Low complexity" evidence="16">
    <location>
        <begin position="54"/>
        <end position="74"/>
    </location>
</feature>
<dbReference type="GO" id="GO:0009279">
    <property type="term" value="C:cell outer membrane"/>
    <property type="evidence" value="ECO:0007669"/>
    <property type="project" value="UniProtKB-SubCell"/>
</dbReference>
<keyword evidence="13 14" id="KW-0998">Cell outer membrane</keyword>
<evidence type="ECO:0000256" key="15">
    <source>
        <dbReference type="RuleBase" id="RU003357"/>
    </source>
</evidence>
<dbReference type="InterPro" id="IPR010105">
    <property type="entry name" value="TonB_sidphr_rcpt"/>
</dbReference>
<sequence>MKGRKNNKMTGLHGLSTKLSPMRCALLGMPLALSVVAHAQTADDASGVQNGQNAGSAQSAQSTKSTQAASAKGTLPAVNVDAQRESPRGPTSGIVAKRTMTGTKTDTPIVRVPQSISVVTREQMDQQGATTVDQALRYTPGVYSQDSTDFRFDQLRGRGFDYSEYLDGLALQADQYYANPRIDPYFLERIDVMRGPSSVLYGAGSPAGIVNMVSKFATEDQVNEVQLQFGNHNRYEAAFDVGGKLDNDGTVLWRIVGLGRDADTQVDGVKDQRIAFAPSVTIKPNADTRLTVYAQYQRDPAGGLFDSLPVQGTATYNPNGKVSPGTYIGNPDTDYLHRTQYAFGYQFEQKINNVFTFRSSARYMHDDVDYRQSYFGTWKAGTNQSVLTMSAFLDREHLSQFAMDNQLQAKFSTGDVKQTVLFGVDYQRLLSGTNSGSGSVGTLNPFDPDFSTVGQIYTTTKRVDTATDQLGVYLQDQIEYLHWLLTLGIRNDWTSTNIQTSGSSTGLQNQTPHAFTWRGGLSYLFDNGIAPYFSYAKSFQPTTGVNYAGQALVPTTGQEYEVGVKYQPKSYNALYSAAIFDLTQHNVTTTDLNHPGSSVQTGEVRSRGLEIEGHIQLTDNLTVLGSYTYLNQVVLESNTAAQVGKRLTMAPRNMANLWADYTLHGGALRGLGFGGGVRYIGMSAGDTTNTFDVSSVVLLDAAVHYDLRNWKFAVNATNLTNRTYVAYCSGGACYYGSKIGVLGTAKYQW</sequence>
<evidence type="ECO:0000256" key="8">
    <source>
        <dbReference type="ARBA" id="ARBA00023004"/>
    </source>
</evidence>
<keyword evidence="5" id="KW-0410">Iron transport</keyword>
<dbReference type="GO" id="GO:0015344">
    <property type="term" value="F:siderophore uptake transmembrane transporter activity"/>
    <property type="evidence" value="ECO:0007669"/>
    <property type="project" value="TreeGrafter"/>
</dbReference>
<keyword evidence="6 14" id="KW-0812">Transmembrane</keyword>
<evidence type="ECO:0000256" key="12">
    <source>
        <dbReference type="ARBA" id="ARBA00023170"/>
    </source>
</evidence>
<evidence type="ECO:0000259" key="18">
    <source>
        <dbReference type="Pfam" id="PF00593"/>
    </source>
</evidence>
<dbReference type="InterPro" id="IPR012910">
    <property type="entry name" value="Plug_dom"/>
</dbReference>
<evidence type="ECO:0000256" key="14">
    <source>
        <dbReference type="PROSITE-ProRule" id="PRU01360"/>
    </source>
</evidence>
<evidence type="ECO:0000256" key="3">
    <source>
        <dbReference type="ARBA" id="ARBA00022448"/>
    </source>
</evidence>
<dbReference type="AlphaFoldDB" id="A0AAQ1JXI7"/>
<organism evidence="20 21">
    <name type="scientific">Paraburkholderia tropica</name>
    <dbReference type="NCBI Taxonomy" id="92647"/>
    <lineage>
        <taxon>Bacteria</taxon>
        <taxon>Pseudomonadati</taxon>
        <taxon>Pseudomonadota</taxon>
        <taxon>Betaproteobacteria</taxon>
        <taxon>Burkholderiales</taxon>
        <taxon>Burkholderiaceae</taxon>
        <taxon>Paraburkholderia</taxon>
    </lineage>
</organism>
<dbReference type="InterPro" id="IPR036942">
    <property type="entry name" value="Beta-barrel_TonB_sf"/>
</dbReference>
<dbReference type="InterPro" id="IPR037066">
    <property type="entry name" value="Plug_dom_sf"/>
</dbReference>
<keyword evidence="4 14" id="KW-1134">Transmembrane beta strand</keyword>
<feature type="signal peptide" evidence="17">
    <location>
        <begin position="1"/>
        <end position="39"/>
    </location>
</feature>
<feature type="domain" description="TonB-dependent receptor-like beta-barrel" evidence="18">
    <location>
        <begin position="282"/>
        <end position="719"/>
    </location>
</feature>
<evidence type="ECO:0000313" key="20">
    <source>
        <dbReference type="EMBL" id="SEK12469.1"/>
    </source>
</evidence>
<accession>A0AAQ1JXI7</accession>
<evidence type="ECO:0000259" key="19">
    <source>
        <dbReference type="Pfam" id="PF07715"/>
    </source>
</evidence>